<evidence type="ECO:0000259" key="4">
    <source>
        <dbReference type="PROSITE" id="PS51186"/>
    </source>
</evidence>
<feature type="domain" description="N-acetyltransferase" evidence="4">
    <location>
        <begin position="85"/>
        <end position="221"/>
    </location>
</feature>
<dbReference type="InterPro" id="IPR050832">
    <property type="entry name" value="Bact_Acetyltransf"/>
</dbReference>
<dbReference type="PROSITE" id="PS51186">
    <property type="entry name" value="GNAT"/>
    <property type="match status" value="1"/>
</dbReference>
<dbReference type="PANTHER" id="PTHR43877">
    <property type="entry name" value="AMINOALKYLPHOSPHONATE N-ACETYLTRANSFERASE-RELATED-RELATED"/>
    <property type="match status" value="1"/>
</dbReference>
<feature type="region of interest" description="Disordered" evidence="3">
    <location>
        <begin position="1"/>
        <end position="46"/>
    </location>
</feature>
<proteinExistence type="predicted"/>
<dbReference type="InterPro" id="IPR016181">
    <property type="entry name" value="Acyl_CoA_acyltransferase"/>
</dbReference>
<reference evidence="6" key="1">
    <citation type="submission" date="2016-10" db="EMBL/GenBank/DDBJ databases">
        <authorList>
            <person name="Varghese N."/>
            <person name="Submissions S."/>
        </authorList>
    </citation>
    <scope>NUCLEOTIDE SEQUENCE [LARGE SCALE GENOMIC DNA]</scope>
    <source>
        <strain evidence="6">DSM 45419</strain>
    </source>
</reference>
<dbReference type="SUPFAM" id="SSF55729">
    <property type="entry name" value="Acyl-CoA N-acyltransferases (Nat)"/>
    <property type="match status" value="1"/>
</dbReference>
<keyword evidence="6" id="KW-1185">Reference proteome</keyword>
<dbReference type="CDD" id="cd04301">
    <property type="entry name" value="NAT_SF"/>
    <property type="match status" value="1"/>
</dbReference>
<evidence type="ECO:0000256" key="2">
    <source>
        <dbReference type="ARBA" id="ARBA00023315"/>
    </source>
</evidence>
<keyword evidence="2" id="KW-0012">Acyltransferase</keyword>
<sequence>MRPSLTPTVAAVAADPADAAGAPPADRRRRRAQLRTPTRHAPAGGAVLVGTAGQPVLPATVDALEHGPLPDRALPVDGRGARFEEALRPLTPTDVPDLLRFLTRADLTGSGLRDPAVRLWVLRDATGQVQGSAGYELSEDGRQALIRSVAVDASRRGEGLGLRLAAFTLERAAEEGARQAWLFSRHRGAFWRRLGFEPVDRDALARVLAGTHQVRLFQRTGQMQHEVAWRRSLVGLRDGRG</sequence>
<feature type="compositionally biased region" description="Low complexity" evidence="3">
    <location>
        <begin position="10"/>
        <end position="24"/>
    </location>
</feature>
<protein>
    <submittedName>
        <fullName evidence="5">N-acetylglutamate synthase, GNAT family</fullName>
    </submittedName>
</protein>
<dbReference type="STRING" id="1137991.SAMN05660642_02791"/>
<dbReference type="Gene3D" id="3.40.630.30">
    <property type="match status" value="1"/>
</dbReference>
<dbReference type="EMBL" id="FNHE01000006">
    <property type="protein sequence ID" value="SDM55281.1"/>
    <property type="molecule type" value="Genomic_DNA"/>
</dbReference>
<dbReference type="InterPro" id="IPR000182">
    <property type="entry name" value="GNAT_dom"/>
</dbReference>
<evidence type="ECO:0000256" key="1">
    <source>
        <dbReference type="ARBA" id="ARBA00022679"/>
    </source>
</evidence>
<dbReference type="RefSeq" id="WP_217636123.1">
    <property type="nucleotide sequence ID" value="NZ_FNHE01000006.1"/>
</dbReference>
<evidence type="ECO:0000256" key="3">
    <source>
        <dbReference type="SAM" id="MobiDB-lite"/>
    </source>
</evidence>
<organism evidence="5 6">
    <name type="scientific">Geodermatophilus siccatus</name>
    <dbReference type="NCBI Taxonomy" id="1137991"/>
    <lineage>
        <taxon>Bacteria</taxon>
        <taxon>Bacillati</taxon>
        <taxon>Actinomycetota</taxon>
        <taxon>Actinomycetes</taxon>
        <taxon>Geodermatophilales</taxon>
        <taxon>Geodermatophilaceae</taxon>
        <taxon>Geodermatophilus</taxon>
    </lineage>
</organism>
<dbReference type="AlphaFoldDB" id="A0A1G9U5T5"/>
<keyword evidence="1" id="KW-0808">Transferase</keyword>
<dbReference type="Pfam" id="PF00583">
    <property type="entry name" value="Acetyltransf_1"/>
    <property type="match status" value="1"/>
</dbReference>
<evidence type="ECO:0000313" key="6">
    <source>
        <dbReference type="Proteomes" id="UP000198680"/>
    </source>
</evidence>
<name>A0A1G9U5T5_9ACTN</name>
<gene>
    <name evidence="5" type="ORF">SAMN05660642_02791</name>
</gene>
<accession>A0A1G9U5T5</accession>
<evidence type="ECO:0000313" key="5">
    <source>
        <dbReference type="EMBL" id="SDM55281.1"/>
    </source>
</evidence>
<dbReference type="Proteomes" id="UP000198680">
    <property type="component" value="Unassembled WGS sequence"/>
</dbReference>
<dbReference type="GO" id="GO:0016747">
    <property type="term" value="F:acyltransferase activity, transferring groups other than amino-acyl groups"/>
    <property type="evidence" value="ECO:0007669"/>
    <property type="project" value="InterPro"/>
</dbReference>